<proteinExistence type="inferred from homology"/>
<evidence type="ECO:0000256" key="1">
    <source>
        <dbReference type="ARBA" id="ARBA00004651"/>
    </source>
</evidence>
<evidence type="ECO:0000313" key="9">
    <source>
        <dbReference type="Proteomes" id="UP001269375"/>
    </source>
</evidence>
<feature type="transmembrane region" description="Helical" evidence="7">
    <location>
        <begin position="148"/>
        <end position="173"/>
    </location>
</feature>
<evidence type="ECO:0000313" key="8">
    <source>
        <dbReference type="EMBL" id="MDR5895435.1"/>
    </source>
</evidence>
<keyword evidence="4 7" id="KW-0812">Transmembrane</keyword>
<reference evidence="8 9" key="1">
    <citation type="submission" date="2023-04" db="EMBL/GenBank/DDBJ databases">
        <title>A long-awaited taxogenomic arrangement of the family Halomonadaceae.</title>
        <authorList>
            <person name="De La Haba R."/>
            <person name="Chuvochina M."/>
            <person name="Wittouck S."/>
            <person name="Arahal D.R."/>
            <person name="Sanchez-Porro C."/>
            <person name="Hugenholtz P."/>
            <person name="Ventosa A."/>
        </authorList>
    </citation>
    <scope>NUCLEOTIDE SEQUENCE [LARGE SCALE GENOMIC DNA]</scope>
    <source>
        <strain evidence="8 9">DSM 22428</strain>
    </source>
</reference>
<dbReference type="PANTHER" id="PTHR30086:SF14">
    <property type="entry name" value="HOMOSERINE_HOMOSERINE LACTONE EFFLUX PROTEIN"/>
    <property type="match status" value="1"/>
</dbReference>
<sequence length="206" mass="21917">MSWTLFSAFFVACVLISVTPGAGAINTMANGMVYGVRRTLPSILGLQIGLAFQMVVVGIGLGSLLSSSALAFTIIKWLGVVYLVYLGITKWRETAHAFSTENQDATLSGWTRLWKGALVNATNPKATVFLMALLPQFLVADAPHAPQFAIMGATMVAVDIAVMFGYATLSTAIARFLKTPAQQRAINRAFGGLFIGAAGLLAAYRH</sequence>
<evidence type="ECO:0000256" key="5">
    <source>
        <dbReference type="ARBA" id="ARBA00022989"/>
    </source>
</evidence>
<feature type="transmembrane region" description="Helical" evidence="7">
    <location>
        <begin position="185"/>
        <end position="204"/>
    </location>
</feature>
<protein>
    <submittedName>
        <fullName evidence="8">Homoserine/homoserine lactone efflux protein</fullName>
    </submittedName>
</protein>
<dbReference type="Proteomes" id="UP001269375">
    <property type="component" value="Unassembled WGS sequence"/>
</dbReference>
<keyword evidence="6 7" id="KW-0472">Membrane</keyword>
<organism evidence="8 9">
    <name type="scientific">Larsenimonas suaedae</name>
    <dbReference type="NCBI Taxonomy" id="1851019"/>
    <lineage>
        <taxon>Bacteria</taxon>
        <taxon>Pseudomonadati</taxon>
        <taxon>Pseudomonadota</taxon>
        <taxon>Gammaproteobacteria</taxon>
        <taxon>Oceanospirillales</taxon>
        <taxon>Halomonadaceae</taxon>
        <taxon>Larsenimonas</taxon>
    </lineage>
</organism>
<dbReference type="NCBIfam" id="NF007812">
    <property type="entry name" value="PRK10520.1"/>
    <property type="match status" value="1"/>
</dbReference>
<evidence type="ECO:0000256" key="3">
    <source>
        <dbReference type="ARBA" id="ARBA00022475"/>
    </source>
</evidence>
<evidence type="ECO:0000256" key="7">
    <source>
        <dbReference type="SAM" id="Phobius"/>
    </source>
</evidence>
<keyword evidence="3" id="KW-1003">Cell membrane</keyword>
<feature type="transmembrane region" description="Helical" evidence="7">
    <location>
        <begin position="39"/>
        <end position="62"/>
    </location>
</feature>
<dbReference type="EMBL" id="JARWAO010000002">
    <property type="protein sequence ID" value="MDR5895435.1"/>
    <property type="molecule type" value="Genomic_DNA"/>
</dbReference>
<feature type="transmembrane region" description="Helical" evidence="7">
    <location>
        <begin position="69"/>
        <end position="88"/>
    </location>
</feature>
<comment type="caution">
    <text evidence="8">The sequence shown here is derived from an EMBL/GenBank/DDBJ whole genome shotgun (WGS) entry which is preliminary data.</text>
</comment>
<dbReference type="PIRSF" id="PIRSF006324">
    <property type="entry name" value="LeuE"/>
    <property type="match status" value="1"/>
</dbReference>
<name>A0ABU1GUE2_9GAMM</name>
<keyword evidence="5 7" id="KW-1133">Transmembrane helix</keyword>
<evidence type="ECO:0000256" key="2">
    <source>
        <dbReference type="ARBA" id="ARBA00007928"/>
    </source>
</evidence>
<dbReference type="PANTHER" id="PTHR30086">
    <property type="entry name" value="ARGININE EXPORTER PROTEIN ARGO"/>
    <property type="match status" value="1"/>
</dbReference>
<evidence type="ECO:0000256" key="4">
    <source>
        <dbReference type="ARBA" id="ARBA00022692"/>
    </source>
</evidence>
<keyword evidence="9" id="KW-1185">Reference proteome</keyword>
<comment type="subcellular location">
    <subcellularLocation>
        <location evidence="1">Cell membrane</location>
        <topology evidence="1">Multi-pass membrane protein</topology>
    </subcellularLocation>
</comment>
<accession>A0ABU1GUE2</accession>
<dbReference type="RefSeq" id="WP_251591271.1">
    <property type="nucleotide sequence ID" value="NZ_JAMLJI010000001.1"/>
</dbReference>
<dbReference type="Pfam" id="PF01810">
    <property type="entry name" value="LysE"/>
    <property type="match status" value="1"/>
</dbReference>
<evidence type="ECO:0000256" key="6">
    <source>
        <dbReference type="ARBA" id="ARBA00023136"/>
    </source>
</evidence>
<gene>
    <name evidence="8" type="primary">rhtB</name>
    <name evidence="8" type="ORF">QC825_05035</name>
</gene>
<comment type="similarity">
    <text evidence="2">Belongs to the Rht family.</text>
</comment>
<dbReference type="InterPro" id="IPR001123">
    <property type="entry name" value="LeuE-type"/>
</dbReference>